<dbReference type="Gene3D" id="3.40.1190.20">
    <property type="match status" value="1"/>
</dbReference>
<feature type="domain" description="Carbohydrate kinase PfkB" evidence="3">
    <location>
        <begin position="8"/>
        <end position="296"/>
    </location>
</feature>
<dbReference type="PROSITE" id="PS00584">
    <property type="entry name" value="PFKB_KINASES_2"/>
    <property type="match status" value="1"/>
</dbReference>
<evidence type="ECO:0000256" key="1">
    <source>
        <dbReference type="ARBA" id="ARBA00022679"/>
    </source>
</evidence>
<dbReference type="Proteomes" id="UP000241158">
    <property type="component" value="Unassembled WGS sequence"/>
</dbReference>
<keyword evidence="5" id="KW-1185">Reference proteome</keyword>
<evidence type="ECO:0000256" key="2">
    <source>
        <dbReference type="ARBA" id="ARBA00022777"/>
    </source>
</evidence>
<evidence type="ECO:0000313" key="4">
    <source>
        <dbReference type="EMBL" id="PSH55302.1"/>
    </source>
</evidence>
<reference evidence="5" key="1">
    <citation type="submission" date="2017-11" db="EMBL/GenBank/DDBJ databases">
        <authorList>
            <person name="Kuznetsova I."/>
            <person name="Sazanova A."/>
            <person name="Chirak E."/>
            <person name="Safronova V."/>
            <person name="Willems A."/>
        </authorList>
    </citation>
    <scope>NUCLEOTIDE SEQUENCE [LARGE SCALE GENOMIC DNA]</scope>
    <source>
        <strain evidence="5">PEPV15</strain>
    </source>
</reference>
<evidence type="ECO:0000313" key="5">
    <source>
        <dbReference type="Proteomes" id="UP000241158"/>
    </source>
</evidence>
<dbReference type="GO" id="GO:0005829">
    <property type="term" value="C:cytosol"/>
    <property type="evidence" value="ECO:0007669"/>
    <property type="project" value="TreeGrafter"/>
</dbReference>
<dbReference type="Pfam" id="PF00294">
    <property type="entry name" value="PfkB"/>
    <property type="match status" value="1"/>
</dbReference>
<keyword evidence="2 4" id="KW-0418">Kinase</keyword>
<keyword evidence="1" id="KW-0808">Transferase</keyword>
<dbReference type="CDD" id="cd01945">
    <property type="entry name" value="ribokinase_group_B"/>
    <property type="match status" value="1"/>
</dbReference>
<gene>
    <name evidence="4" type="ORF">CU100_21750</name>
</gene>
<dbReference type="EMBL" id="PGGN01000005">
    <property type="protein sequence ID" value="PSH55302.1"/>
    <property type="molecule type" value="Genomic_DNA"/>
</dbReference>
<dbReference type="InterPro" id="IPR029056">
    <property type="entry name" value="Ribokinase-like"/>
</dbReference>
<dbReference type="PANTHER" id="PTHR10584:SF157">
    <property type="entry name" value="SULFOFRUCTOSE KINASE"/>
    <property type="match status" value="1"/>
</dbReference>
<organism evidence="4 5">
    <name type="scientific">Phyllobacterium endophyticum</name>
    <dbReference type="NCBI Taxonomy" id="1149773"/>
    <lineage>
        <taxon>Bacteria</taxon>
        <taxon>Pseudomonadati</taxon>
        <taxon>Pseudomonadota</taxon>
        <taxon>Alphaproteobacteria</taxon>
        <taxon>Hyphomicrobiales</taxon>
        <taxon>Phyllobacteriaceae</taxon>
        <taxon>Phyllobacterium</taxon>
    </lineage>
</organism>
<dbReference type="OrthoDB" id="9795789at2"/>
<proteinExistence type="predicted"/>
<protein>
    <submittedName>
        <fullName evidence="4">Ribokinase</fullName>
    </submittedName>
</protein>
<dbReference type="GO" id="GO:0016301">
    <property type="term" value="F:kinase activity"/>
    <property type="evidence" value="ECO:0007669"/>
    <property type="project" value="UniProtKB-KW"/>
</dbReference>
<dbReference type="AlphaFoldDB" id="A0A2P7AM67"/>
<dbReference type="InterPro" id="IPR011611">
    <property type="entry name" value="PfkB_dom"/>
</dbReference>
<dbReference type="InterPro" id="IPR002173">
    <property type="entry name" value="Carboh/pur_kinase_PfkB_CS"/>
</dbReference>
<evidence type="ECO:0000259" key="3">
    <source>
        <dbReference type="Pfam" id="PF00294"/>
    </source>
</evidence>
<sequence length="311" mass="32683">MASNTQPRILCVGALTMDTIFRLDRLPSGPGKFIPLEAIEIAAGMASSAATSIARLGGNVSLWASVGEDHIGQRVLEDLTAEGVDCSSVRRIEGARSAFSSIFVDAAGERMIVPYYDPKLLSAPETMPAIAAGTYDVVMTDVRWPLAAAQALTAAREAGVDGVLDADTASLETLEKLMPLASHIVASEPAAEKVTGESDPERAAVALAALYGRDGAFIAVTAGEKGSFWYDDLEGEVRHMPAFRVDVVDTLAAGDVFHGAFAFGLARGYPIYQIMRFASAAAAIKCTRFGGRIGAPAKFEVEALLSGNPEN</sequence>
<name>A0A2P7AM67_9HYPH</name>
<dbReference type="SUPFAM" id="SSF53613">
    <property type="entry name" value="Ribokinase-like"/>
    <property type="match status" value="1"/>
</dbReference>
<accession>A0A2P7AM67</accession>
<dbReference type="PANTHER" id="PTHR10584">
    <property type="entry name" value="SUGAR KINASE"/>
    <property type="match status" value="1"/>
</dbReference>
<comment type="caution">
    <text evidence="4">The sequence shown here is derived from an EMBL/GenBank/DDBJ whole genome shotgun (WGS) entry which is preliminary data.</text>
</comment>
<dbReference type="RefSeq" id="WP_106718732.1">
    <property type="nucleotide sequence ID" value="NZ_JACHXT010000005.1"/>
</dbReference>